<evidence type="ECO:0000313" key="2">
    <source>
        <dbReference type="EMBL" id="KAK0155195.1"/>
    </source>
</evidence>
<comment type="caution">
    <text evidence="2">The sequence shown here is derived from an EMBL/GenBank/DDBJ whole genome shotgun (WGS) entry which is preliminary data.</text>
</comment>
<protein>
    <recommendedName>
        <fullName evidence="1">Integrase zinc-binding domain-containing protein</fullName>
    </recommendedName>
</protein>
<feature type="domain" description="Integrase zinc-binding" evidence="1">
    <location>
        <begin position="50"/>
        <end position="102"/>
    </location>
</feature>
<accession>A0AA47PB07</accession>
<organism evidence="2 3">
    <name type="scientific">Merluccius polli</name>
    <name type="common">Benguela hake</name>
    <name type="synonym">Merluccius cadenati</name>
    <dbReference type="NCBI Taxonomy" id="89951"/>
    <lineage>
        <taxon>Eukaryota</taxon>
        <taxon>Metazoa</taxon>
        <taxon>Chordata</taxon>
        <taxon>Craniata</taxon>
        <taxon>Vertebrata</taxon>
        <taxon>Euteleostomi</taxon>
        <taxon>Actinopterygii</taxon>
        <taxon>Neopterygii</taxon>
        <taxon>Teleostei</taxon>
        <taxon>Neoteleostei</taxon>
        <taxon>Acanthomorphata</taxon>
        <taxon>Zeiogadaria</taxon>
        <taxon>Gadariae</taxon>
        <taxon>Gadiformes</taxon>
        <taxon>Gadoidei</taxon>
        <taxon>Merlucciidae</taxon>
        <taxon>Merluccius</taxon>
    </lineage>
</organism>
<dbReference type="Pfam" id="PF17921">
    <property type="entry name" value="Integrase_H2C2"/>
    <property type="match status" value="1"/>
</dbReference>
<reference evidence="2" key="1">
    <citation type="journal article" date="2023" name="Front. Mar. Sci.">
        <title>A new Merluccius polli reference genome to investigate the effects of global change in West African waters.</title>
        <authorList>
            <person name="Mateo J.L."/>
            <person name="Blanco-Fernandez C."/>
            <person name="Garcia-Vazquez E."/>
            <person name="Machado-Schiaffino G."/>
        </authorList>
    </citation>
    <scope>NUCLEOTIDE SEQUENCE</scope>
    <source>
        <strain evidence="2">C29</strain>
        <tissue evidence="2">Fin</tissue>
    </source>
</reference>
<dbReference type="Gene3D" id="1.10.340.70">
    <property type="match status" value="1"/>
</dbReference>
<name>A0AA47PB07_MERPO</name>
<evidence type="ECO:0000313" key="3">
    <source>
        <dbReference type="Proteomes" id="UP001174136"/>
    </source>
</evidence>
<keyword evidence="3" id="KW-1185">Reference proteome</keyword>
<dbReference type="InterPro" id="IPR041588">
    <property type="entry name" value="Integrase_H2C2"/>
</dbReference>
<dbReference type="Proteomes" id="UP001174136">
    <property type="component" value="Unassembled WGS sequence"/>
</dbReference>
<sequence>MFQLHQQLVAPAEQLDPESGLIRVGGRLRQSSDLPPDAIHPVVLDPAHPITKLIIKDCDDHLHHPGPESFFAELRRRYWILRGREAVWKHQHRCPKCQQSRAKPIIPQMADLPLARLRLCKPPFYSTGVDCFGPYTVKIGRRAEKR</sequence>
<dbReference type="PANTHER" id="PTHR47331">
    <property type="entry name" value="PHD-TYPE DOMAIN-CONTAINING PROTEIN"/>
    <property type="match status" value="1"/>
</dbReference>
<evidence type="ECO:0000259" key="1">
    <source>
        <dbReference type="Pfam" id="PF17921"/>
    </source>
</evidence>
<dbReference type="AlphaFoldDB" id="A0AA47PB07"/>
<gene>
    <name evidence="2" type="ORF">N1851_002466</name>
</gene>
<proteinExistence type="predicted"/>
<dbReference type="EMBL" id="JAOPHQ010000297">
    <property type="protein sequence ID" value="KAK0155195.1"/>
    <property type="molecule type" value="Genomic_DNA"/>
</dbReference>